<organism evidence="2 3">
    <name type="scientific">Urochloa decumbens</name>
    <dbReference type="NCBI Taxonomy" id="240449"/>
    <lineage>
        <taxon>Eukaryota</taxon>
        <taxon>Viridiplantae</taxon>
        <taxon>Streptophyta</taxon>
        <taxon>Embryophyta</taxon>
        <taxon>Tracheophyta</taxon>
        <taxon>Spermatophyta</taxon>
        <taxon>Magnoliopsida</taxon>
        <taxon>Liliopsida</taxon>
        <taxon>Poales</taxon>
        <taxon>Poaceae</taxon>
        <taxon>PACMAD clade</taxon>
        <taxon>Panicoideae</taxon>
        <taxon>Panicodae</taxon>
        <taxon>Paniceae</taxon>
        <taxon>Melinidinae</taxon>
        <taxon>Urochloa</taxon>
    </lineage>
</organism>
<proteinExistence type="predicted"/>
<evidence type="ECO:0000313" key="2">
    <source>
        <dbReference type="EMBL" id="CAL5034822.1"/>
    </source>
</evidence>
<reference evidence="3" key="1">
    <citation type="submission" date="2024-06" db="EMBL/GenBank/DDBJ databases">
        <authorList>
            <person name="Ryan C."/>
        </authorList>
    </citation>
    <scope>NUCLEOTIDE SEQUENCE [LARGE SCALE GENOMIC DNA]</scope>
</reference>
<evidence type="ECO:0000256" key="1">
    <source>
        <dbReference type="SAM" id="SignalP"/>
    </source>
</evidence>
<dbReference type="AlphaFoldDB" id="A0ABC9DA17"/>
<evidence type="ECO:0000313" key="3">
    <source>
        <dbReference type="Proteomes" id="UP001497457"/>
    </source>
</evidence>
<keyword evidence="3" id="KW-1185">Reference proteome</keyword>
<feature type="signal peptide" evidence="1">
    <location>
        <begin position="1"/>
        <end position="26"/>
    </location>
</feature>
<reference evidence="2 3" key="2">
    <citation type="submission" date="2024-10" db="EMBL/GenBank/DDBJ databases">
        <authorList>
            <person name="Ryan C."/>
        </authorList>
    </citation>
    <scope>NUCLEOTIDE SEQUENCE [LARGE SCALE GENOMIC DNA]</scope>
</reference>
<keyword evidence="1" id="KW-0732">Signal</keyword>
<feature type="chain" id="PRO_5044833211" evidence="1">
    <location>
        <begin position="27"/>
        <end position="66"/>
    </location>
</feature>
<name>A0ABC9DA17_9POAL</name>
<protein>
    <submittedName>
        <fullName evidence="2">Uncharacterized protein</fullName>
    </submittedName>
</protein>
<accession>A0ABC9DA17</accession>
<gene>
    <name evidence="2" type="ORF">URODEC1_LOCUS83249</name>
</gene>
<dbReference type="EMBL" id="OZ075142">
    <property type="protein sequence ID" value="CAL5034822.1"/>
    <property type="molecule type" value="Genomic_DNA"/>
</dbReference>
<dbReference type="Proteomes" id="UP001497457">
    <property type="component" value="Chromosome 32b"/>
</dbReference>
<sequence length="66" mass="6614">MAVMAGAAKVAMLLLILTIFLAAVVATTRPLEGSGGWPGNNAPVRMVTQMLDSGSSGPNSIGHCCG</sequence>